<dbReference type="OrthoDB" id="3035369at2"/>
<dbReference type="Gene3D" id="3.40.50.10850">
    <property type="entry name" value="Ntrc-like two-domain protein"/>
    <property type="match status" value="1"/>
</dbReference>
<dbReference type="Proteomes" id="UP000054709">
    <property type="component" value="Unassembled WGS sequence"/>
</dbReference>
<name>A0A0W1AVS0_9BACL</name>
<sequence length="387" mass="43582">MAARIVLAVRESQYIEPLLHYLHHSEYGEMLRITAFSRMDAFIEFMRGEDIPDAVVGDSSFIETWLVEGRNTVPWAVLSEDGGYFGKSAKSLGGGVMIAKYQALPSLLGAFLQLCEVQRGRGSSVLDETLLLGVVSSSGNMGKTTIALNMAKQLGEMGLSVFYLNLESVDSSGLFLRIPAGHTPGLERLLYEIKANRDKDEVDTIELGQYFIRYEHLRTAAFRPVINVKEMLQMTMQDTLDLLERLVAERNFDVVIVDTGSIEEERAKAVLQRSGILLWVLKNDDVSMYKTMRWLSHCTAPNSGMSPHVMDKSRFVVNFAVNPLEEWVPPEGIIIEGVCPFIPSWTLQHREELFLNSPQFQREILQLCKRIVEPALPLVFTGKNLHE</sequence>
<gene>
    <name evidence="1" type="ORF">UQ64_21190</name>
</gene>
<accession>A0A0W1AVS0</accession>
<dbReference type="EMBL" id="LCZJ02000028">
    <property type="protein sequence ID" value="KTD85390.1"/>
    <property type="molecule type" value="Genomic_DNA"/>
</dbReference>
<dbReference type="AlphaFoldDB" id="A0A0W1AVS0"/>
<comment type="caution">
    <text evidence="1">The sequence shown here is derived from an EMBL/GenBank/DDBJ whole genome shotgun (WGS) entry which is preliminary data.</text>
</comment>
<protein>
    <recommendedName>
        <fullName evidence="3">CobQ/CobB/MinD/ParA nucleotide binding domain-containing protein</fullName>
    </recommendedName>
</protein>
<dbReference type="Gene3D" id="3.40.50.300">
    <property type="entry name" value="P-loop containing nucleotide triphosphate hydrolases"/>
    <property type="match status" value="1"/>
</dbReference>
<dbReference type="InterPro" id="IPR027417">
    <property type="entry name" value="P-loop_NTPase"/>
</dbReference>
<reference evidence="1 2" key="1">
    <citation type="journal article" date="2015" name="Int. Biodeterior. Biodegradation">
        <title>Physiological and genetic screening methods for the isolation of methyl tert-butyl ether-degrading bacteria for bioremediation purposes.</title>
        <authorList>
            <person name="Guisado I.M."/>
            <person name="Purswani J."/>
            <person name="Gonzalez Lopez J."/>
            <person name="Pozo C."/>
        </authorList>
    </citation>
    <scope>NUCLEOTIDE SEQUENCE [LARGE SCALE GENOMIC DNA]</scope>
    <source>
        <strain evidence="1 2">SH7</strain>
    </source>
</reference>
<dbReference type="RefSeq" id="WP_060624942.1">
    <property type="nucleotide sequence ID" value="NZ_LCZJ02000028.1"/>
</dbReference>
<keyword evidence="2" id="KW-1185">Reference proteome</keyword>
<proteinExistence type="predicted"/>
<dbReference type="SUPFAM" id="SSF52540">
    <property type="entry name" value="P-loop containing nucleoside triphosphate hydrolases"/>
    <property type="match status" value="1"/>
</dbReference>
<evidence type="ECO:0008006" key="3">
    <source>
        <dbReference type="Google" id="ProtNLM"/>
    </source>
</evidence>
<evidence type="ECO:0000313" key="2">
    <source>
        <dbReference type="Proteomes" id="UP000054709"/>
    </source>
</evidence>
<evidence type="ECO:0000313" key="1">
    <source>
        <dbReference type="EMBL" id="KTD85390.1"/>
    </source>
</evidence>
<organism evidence="1 2">
    <name type="scientific">Paenibacillus etheri</name>
    <dbReference type="NCBI Taxonomy" id="1306852"/>
    <lineage>
        <taxon>Bacteria</taxon>
        <taxon>Bacillati</taxon>
        <taxon>Bacillota</taxon>
        <taxon>Bacilli</taxon>
        <taxon>Bacillales</taxon>
        <taxon>Paenibacillaceae</taxon>
        <taxon>Paenibacillus</taxon>
    </lineage>
</organism>